<dbReference type="GO" id="GO:0008047">
    <property type="term" value="F:enzyme activator activity"/>
    <property type="evidence" value="ECO:0007669"/>
    <property type="project" value="InterPro"/>
</dbReference>
<keyword evidence="3" id="KW-1185">Reference proteome</keyword>
<dbReference type="AlphaFoldDB" id="A0A8J6KXC9"/>
<dbReference type="Gene3D" id="2.10.80.10">
    <property type="entry name" value="Lipase, subunit A"/>
    <property type="match status" value="1"/>
</dbReference>
<feature type="signal peptide" evidence="1">
    <location>
        <begin position="1"/>
        <end position="23"/>
    </location>
</feature>
<organism evidence="2 4">
    <name type="scientific">Microtus ochrogaster</name>
    <name type="common">Prairie vole</name>
    <dbReference type="NCBI Taxonomy" id="79684"/>
    <lineage>
        <taxon>Eukaryota</taxon>
        <taxon>Metazoa</taxon>
        <taxon>Chordata</taxon>
        <taxon>Craniata</taxon>
        <taxon>Vertebrata</taxon>
        <taxon>Euteleostomi</taxon>
        <taxon>Mammalia</taxon>
        <taxon>Eutheria</taxon>
        <taxon>Euarchontoglires</taxon>
        <taxon>Glires</taxon>
        <taxon>Rodentia</taxon>
        <taxon>Myomorpha</taxon>
        <taxon>Muroidea</taxon>
        <taxon>Cricetidae</taxon>
        <taxon>Arvicolinae</taxon>
        <taxon>Microtus</taxon>
    </lineage>
</organism>
<evidence type="ECO:0000313" key="2">
    <source>
        <dbReference type="EMBL" id="KAH0512424.1"/>
    </source>
</evidence>
<reference evidence="2" key="1">
    <citation type="submission" date="2020-03" db="EMBL/GenBank/DDBJ databases">
        <title>Studies in the Genomics of Life Span.</title>
        <authorList>
            <person name="Glass D."/>
        </authorList>
    </citation>
    <scope>NUCLEOTIDE SEQUENCE</scope>
    <source>
        <strain evidence="2">LTLLF</strain>
        <tissue evidence="2">Muscle</tissue>
    </source>
</reference>
<reference evidence="5" key="2">
    <citation type="submission" date="2025-05" db="UniProtKB">
        <authorList>
            <consortium name="RefSeq"/>
        </authorList>
    </citation>
    <scope>IDENTIFICATION</scope>
</reference>
<evidence type="ECO:0000313" key="3">
    <source>
        <dbReference type="Proteomes" id="UP000694915"/>
    </source>
</evidence>
<sequence>MTFTQALATTLALLAGVLPHSLSETSDHKKANGDRCVHHTHCLSDCCLIDLEKSGAFCTSKSRMGMACLPQTKGALNIMCPCRVGLSCHSKDPMCSRRCQMI</sequence>
<feature type="chain" id="PRO_5035196307" evidence="1">
    <location>
        <begin position="24"/>
        <end position="102"/>
    </location>
</feature>
<name>A0A8J6KXC9_MICOH</name>
<dbReference type="GO" id="GO:0007586">
    <property type="term" value="P:digestion"/>
    <property type="evidence" value="ECO:0007669"/>
    <property type="project" value="InterPro"/>
</dbReference>
<protein>
    <submittedName>
        <fullName evidence="2 5">Colipase-like protein 2</fullName>
    </submittedName>
</protein>
<evidence type="ECO:0000256" key="1">
    <source>
        <dbReference type="SAM" id="SignalP"/>
    </source>
</evidence>
<dbReference type="Proteomes" id="UP000710432">
    <property type="component" value="Unassembled WGS sequence"/>
</dbReference>
<dbReference type="GO" id="GO:0032094">
    <property type="term" value="P:response to food"/>
    <property type="evidence" value="ECO:0007669"/>
    <property type="project" value="TreeGrafter"/>
</dbReference>
<dbReference type="Proteomes" id="UP000694915">
    <property type="component" value="Linkage group LG2"/>
</dbReference>
<dbReference type="PANTHER" id="PTHR10041">
    <property type="entry name" value="COLIPASE"/>
    <property type="match status" value="1"/>
</dbReference>
<keyword evidence="1" id="KW-0732">Signal</keyword>
<dbReference type="GO" id="GO:0005576">
    <property type="term" value="C:extracellular region"/>
    <property type="evidence" value="ECO:0007669"/>
    <property type="project" value="InterPro"/>
</dbReference>
<dbReference type="GO" id="GO:0016042">
    <property type="term" value="P:lipid catabolic process"/>
    <property type="evidence" value="ECO:0007669"/>
    <property type="project" value="InterPro"/>
</dbReference>
<accession>A0A8J6KXC9</accession>
<dbReference type="GeneID" id="101999991"/>
<dbReference type="RefSeq" id="XP_005360409.1">
    <property type="nucleotide sequence ID" value="XM_005360352.1"/>
</dbReference>
<dbReference type="EMBL" id="JAATJU010021982">
    <property type="protein sequence ID" value="KAH0512424.1"/>
    <property type="molecule type" value="Genomic_DNA"/>
</dbReference>
<dbReference type="PROSITE" id="PS51342">
    <property type="entry name" value="COLIPASE_2"/>
    <property type="match status" value="1"/>
</dbReference>
<evidence type="ECO:0000313" key="5">
    <source>
        <dbReference type="RefSeq" id="XP_005360409.1"/>
    </source>
</evidence>
<evidence type="ECO:0000313" key="4">
    <source>
        <dbReference type="Proteomes" id="UP000710432"/>
    </source>
</evidence>
<dbReference type="PANTHER" id="PTHR10041:SF3">
    <property type="entry name" value="COLIPASE-LIKE PROTEIN 2"/>
    <property type="match status" value="1"/>
</dbReference>
<dbReference type="OrthoDB" id="9834137at2759"/>
<dbReference type="InterPro" id="IPR001981">
    <property type="entry name" value="Colipase"/>
</dbReference>
<proteinExistence type="predicted"/>
<gene>
    <name evidence="5" type="primary">Clpsl2</name>
    <name evidence="2" type="ORF">LTLLF_145355</name>
</gene>